<feature type="domain" description="AMP-binding enzyme C-terminal" evidence="2">
    <location>
        <begin position="454"/>
        <end position="532"/>
    </location>
</feature>
<protein>
    <submittedName>
        <fullName evidence="3">Acyl-CoA synthetase</fullName>
    </submittedName>
</protein>
<reference evidence="3 4" key="1">
    <citation type="submission" date="2018-11" db="EMBL/GenBank/DDBJ databases">
        <title>Bradyrhizobium sp. nov., isolated from effective nodules of peanut in China.</title>
        <authorList>
            <person name="Li Y."/>
        </authorList>
    </citation>
    <scope>NUCLEOTIDE SEQUENCE [LARGE SCALE GENOMIC DNA]</scope>
    <source>
        <strain evidence="3 4">CCBAU 51770</strain>
    </source>
</reference>
<dbReference type="EMBL" id="RKMK01000074">
    <property type="protein sequence ID" value="RXG84397.1"/>
    <property type="molecule type" value="Genomic_DNA"/>
</dbReference>
<name>A0A4Q0Q6U1_9BRAD</name>
<evidence type="ECO:0000313" key="4">
    <source>
        <dbReference type="Proteomes" id="UP000290174"/>
    </source>
</evidence>
<comment type="caution">
    <text evidence="3">The sequence shown here is derived from an EMBL/GenBank/DDBJ whole genome shotgun (WGS) entry which is preliminary data.</text>
</comment>
<feature type="domain" description="AMP-dependent synthetase/ligase" evidence="1">
    <location>
        <begin position="44"/>
        <end position="395"/>
    </location>
</feature>
<dbReference type="PROSITE" id="PS00455">
    <property type="entry name" value="AMP_BINDING"/>
    <property type="match status" value="1"/>
</dbReference>
<dbReference type="InterPro" id="IPR020845">
    <property type="entry name" value="AMP-binding_CS"/>
</dbReference>
<gene>
    <name evidence="3" type="ORF">EAS61_39025</name>
</gene>
<evidence type="ECO:0000313" key="3">
    <source>
        <dbReference type="EMBL" id="RXG84397.1"/>
    </source>
</evidence>
<dbReference type="InterPro" id="IPR042099">
    <property type="entry name" value="ANL_N_sf"/>
</dbReference>
<evidence type="ECO:0000259" key="2">
    <source>
        <dbReference type="Pfam" id="PF13193"/>
    </source>
</evidence>
<dbReference type="AlphaFoldDB" id="A0A4Q0Q6U1"/>
<dbReference type="PANTHER" id="PTHR24096">
    <property type="entry name" value="LONG-CHAIN-FATTY-ACID--COA LIGASE"/>
    <property type="match status" value="1"/>
</dbReference>
<dbReference type="InterPro" id="IPR025110">
    <property type="entry name" value="AMP-bd_C"/>
</dbReference>
<dbReference type="InterPro" id="IPR000873">
    <property type="entry name" value="AMP-dep_synth/lig_dom"/>
</dbReference>
<evidence type="ECO:0000259" key="1">
    <source>
        <dbReference type="Pfam" id="PF00501"/>
    </source>
</evidence>
<dbReference type="Proteomes" id="UP000290174">
    <property type="component" value="Unassembled WGS sequence"/>
</dbReference>
<dbReference type="Gene3D" id="3.40.50.12780">
    <property type="entry name" value="N-terminal domain of ligase-like"/>
    <property type="match status" value="1"/>
</dbReference>
<accession>A0A4Q0Q6U1</accession>
<sequence length="550" mass="60735">MVGASWGDTAFQQFSSVVVDPGFRRDDTFVVARPTFMTHPSVYAKTTPNKIAYQMAGTGKAITYRELDELSNQGAHLFRSLGLKAGDHIALLMENRLAFMEICWAAQRSGLYYTGISRYLKQDEIDYIVKDCGAKVVITTPKCADQIKGLIKGAAGEPIFYMMDEPLPGFRSYDKEAGAQPTTPIADEVAGYDMLYSSGTTGRPKGVKKAFEGKPIDEPNAFLRVLCANMCGMNADTIYLSPAPLYHAAPLRFNMMAVVLGGTSIIMEHFDAEEFLKLVEKYKVTQSQLVPTMFVRMLKLPDEVRAKYNVSTLEGAIHAAAPCPVDVKAKMIEWWGPILIEYYAGSEGNGVTVCSSKDWLTHRGSVGRAVVGKVKILDENDEEQPVGEIGTVYFADAPAFTYHNDPEKTKKAYNAKGWSTLGDVGYLDKDGFLYLTDRKSYMIISGGVNIYPQETEDVLITHPDVADVAVFGVPNEEMGEEVKAVVQPHDMSRAGKALGAELIAYCKDRLSAIKCPRSIDFEAELPRTPTGKLVKRHLRDKYWPKTAAKI</sequence>
<organism evidence="3 4">
    <name type="scientific">Bradyrhizobium zhanjiangense</name>
    <dbReference type="NCBI Taxonomy" id="1325107"/>
    <lineage>
        <taxon>Bacteria</taxon>
        <taxon>Pseudomonadati</taxon>
        <taxon>Pseudomonadota</taxon>
        <taxon>Alphaproteobacteria</taxon>
        <taxon>Hyphomicrobiales</taxon>
        <taxon>Nitrobacteraceae</taxon>
        <taxon>Bradyrhizobium</taxon>
    </lineage>
</organism>
<dbReference type="Gene3D" id="3.30.300.30">
    <property type="match status" value="1"/>
</dbReference>
<proteinExistence type="predicted"/>
<dbReference type="SUPFAM" id="SSF56801">
    <property type="entry name" value="Acetyl-CoA synthetase-like"/>
    <property type="match status" value="1"/>
</dbReference>
<dbReference type="CDD" id="cd05929">
    <property type="entry name" value="BACL_like"/>
    <property type="match status" value="1"/>
</dbReference>
<dbReference type="Pfam" id="PF00501">
    <property type="entry name" value="AMP-binding"/>
    <property type="match status" value="1"/>
</dbReference>
<dbReference type="InterPro" id="IPR045851">
    <property type="entry name" value="AMP-bd_C_sf"/>
</dbReference>
<dbReference type="GO" id="GO:0016405">
    <property type="term" value="F:CoA-ligase activity"/>
    <property type="evidence" value="ECO:0007669"/>
    <property type="project" value="TreeGrafter"/>
</dbReference>
<dbReference type="PANTHER" id="PTHR24096:SF323">
    <property type="entry name" value="BLR3536 PROTEIN"/>
    <property type="match status" value="1"/>
</dbReference>
<dbReference type="Pfam" id="PF13193">
    <property type="entry name" value="AMP-binding_C"/>
    <property type="match status" value="1"/>
</dbReference>